<protein>
    <recommendedName>
        <fullName evidence="3">DUF1963 domain-containing protein</fullName>
    </recommendedName>
</protein>
<keyword evidence="2" id="KW-1185">Reference proteome</keyword>
<gene>
    <name evidence="1" type="ORF">GYN08_17940</name>
</gene>
<evidence type="ECO:0008006" key="3">
    <source>
        <dbReference type="Google" id="ProtNLM"/>
    </source>
</evidence>
<dbReference type="Proteomes" id="UP000800303">
    <property type="component" value="Unassembled WGS sequence"/>
</dbReference>
<organism evidence="1 2">
    <name type="scientific">Saccharibacillus alkalitolerans</name>
    <dbReference type="NCBI Taxonomy" id="2705290"/>
    <lineage>
        <taxon>Bacteria</taxon>
        <taxon>Bacillati</taxon>
        <taxon>Bacillota</taxon>
        <taxon>Bacilli</taxon>
        <taxon>Bacillales</taxon>
        <taxon>Paenibacillaceae</taxon>
        <taxon>Saccharibacillus</taxon>
    </lineage>
</organism>
<name>A0ABX0FAV2_9BACL</name>
<reference evidence="1 2" key="1">
    <citation type="submission" date="2020-01" db="EMBL/GenBank/DDBJ databases">
        <title>Polyphasic characterisation and genomic insights into a novel alkali tolerant bacterium VR-M41.</title>
        <authorList>
            <person name="Vemuluri V.R."/>
        </authorList>
    </citation>
    <scope>NUCLEOTIDE SEQUENCE [LARGE SCALE GENOMIC DNA]</scope>
    <source>
        <strain evidence="1 2">VR-M41</strain>
    </source>
</reference>
<evidence type="ECO:0000313" key="1">
    <source>
        <dbReference type="EMBL" id="NGZ77179.1"/>
    </source>
</evidence>
<evidence type="ECO:0000313" key="2">
    <source>
        <dbReference type="Proteomes" id="UP000800303"/>
    </source>
</evidence>
<proteinExistence type="predicted"/>
<dbReference type="RefSeq" id="WP_166277116.1">
    <property type="nucleotide sequence ID" value="NZ_JAAFGS010000007.1"/>
</dbReference>
<accession>A0ABX0FAV2</accession>
<comment type="caution">
    <text evidence="1">The sequence shown here is derived from an EMBL/GenBank/DDBJ whole genome shotgun (WGS) entry which is preliminary data.</text>
</comment>
<sequence>MSYSKILFGSVYCGTGSVGRIGGGARLNALPAWPIGGEDGLPMLPLVRLGSEFFAIPTISEDFMLTVFLPQPGAEGFSPTYADRIRCGAAEQGAYLEPENLSAKVLLHEKSASELRHPSSLYLPPGEIGLSPMTDEELDREIADEVNGIEISKQFGREHWLNDPLRISPRYHLIAQLNEADLAAFDPAYRGIFNGGIGYLYLDYRIKKLQGGEAGLFFIQYPKKEADSGG</sequence>
<dbReference type="EMBL" id="JAAFGS010000007">
    <property type="protein sequence ID" value="NGZ77179.1"/>
    <property type="molecule type" value="Genomic_DNA"/>
</dbReference>